<evidence type="ECO:0000313" key="2">
    <source>
        <dbReference type="Proteomes" id="UP000789901"/>
    </source>
</evidence>
<dbReference type="Proteomes" id="UP000789901">
    <property type="component" value="Unassembled WGS sequence"/>
</dbReference>
<gene>
    <name evidence="1" type="ORF">GMARGA_LOCUS37229</name>
</gene>
<protein>
    <submittedName>
        <fullName evidence="1">14368_t:CDS:1</fullName>
    </submittedName>
</protein>
<evidence type="ECO:0000313" key="1">
    <source>
        <dbReference type="EMBL" id="CAG8844672.1"/>
    </source>
</evidence>
<keyword evidence="2" id="KW-1185">Reference proteome</keyword>
<dbReference type="EMBL" id="CAJVQB010076744">
    <property type="protein sequence ID" value="CAG8844672.1"/>
    <property type="molecule type" value="Genomic_DNA"/>
</dbReference>
<name>A0ABN7WZU2_GIGMA</name>
<accession>A0ABN7WZU2</accession>
<comment type="caution">
    <text evidence="1">The sequence shown here is derived from an EMBL/GenBank/DDBJ whole genome shotgun (WGS) entry which is preliminary data.</text>
</comment>
<proteinExistence type="predicted"/>
<organism evidence="1 2">
    <name type="scientific">Gigaspora margarita</name>
    <dbReference type="NCBI Taxonomy" id="4874"/>
    <lineage>
        <taxon>Eukaryota</taxon>
        <taxon>Fungi</taxon>
        <taxon>Fungi incertae sedis</taxon>
        <taxon>Mucoromycota</taxon>
        <taxon>Glomeromycotina</taxon>
        <taxon>Glomeromycetes</taxon>
        <taxon>Diversisporales</taxon>
        <taxon>Gigasporaceae</taxon>
        <taxon>Gigaspora</taxon>
    </lineage>
</organism>
<feature type="non-terminal residue" evidence="1">
    <location>
        <position position="1"/>
    </location>
</feature>
<reference evidence="1 2" key="1">
    <citation type="submission" date="2021-06" db="EMBL/GenBank/DDBJ databases">
        <authorList>
            <person name="Kallberg Y."/>
            <person name="Tangrot J."/>
            <person name="Rosling A."/>
        </authorList>
    </citation>
    <scope>NUCLEOTIDE SEQUENCE [LARGE SCALE GENOMIC DNA]</scope>
    <source>
        <strain evidence="1 2">120-4 pot B 10/14</strain>
    </source>
</reference>
<sequence length="59" mass="7182">KLEDQHFLVQKALKGLYESMYPKNNLTQNLPQFKWIKSKWSLNKKKDTFWQLLYKALPL</sequence>
<feature type="non-terminal residue" evidence="1">
    <location>
        <position position="59"/>
    </location>
</feature>